<dbReference type="EMBL" id="KV784366">
    <property type="protein sequence ID" value="OEU11809.1"/>
    <property type="molecule type" value="Genomic_DNA"/>
</dbReference>
<feature type="transmembrane region" description="Helical" evidence="1">
    <location>
        <begin position="79"/>
        <end position="100"/>
    </location>
</feature>
<dbReference type="KEGG" id="fcy:FRACYDRAFT_244933"/>
<dbReference type="SUPFAM" id="SSF161084">
    <property type="entry name" value="MAPEG domain-like"/>
    <property type="match status" value="1"/>
</dbReference>
<keyword evidence="1" id="KW-0812">Transmembrane</keyword>
<keyword evidence="1" id="KW-1133">Transmembrane helix</keyword>
<dbReference type="InterPro" id="IPR023352">
    <property type="entry name" value="MAPEG-like_dom_sf"/>
</dbReference>
<evidence type="ECO:0000313" key="3">
    <source>
        <dbReference type="Proteomes" id="UP000095751"/>
    </source>
</evidence>
<dbReference type="Gene3D" id="1.20.120.550">
    <property type="entry name" value="Membrane associated eicosanoid/glutathione metabolism-like domain"/>
    <property type="match status" value="1"/>
</dbReference>
<sequence>MDGLRHSLFVPATSSFFLVVGVATAIKEQVKTRYAAKDDNGKPLYEHPYRPWIEIDPKYKEQGDRAWRAFKMCENVKEWTVFSMPLVWIIAMFGSSLPYVEDSYVNYFLAATSVLYAYANHQFIFGYLESPEKRMKGFKLRMLVFKLWLLGSGLSLLGYGLTTAAAKLSA</sequence>
<evidence type="ECO:0000313" key="2">
    <source>
        <dbReference type="EMBL" id="OEU11809.1"/>
    </source>
</evidence>
<keyword evidence="1" id="KW-0472">Membrane</keyword>
<feature type="transmembrane region" description="Helical" evidence="1">
    <location>
        <begin position="140"/>
        <end position="161"/>
    </location>
</feature>
<protein>
    <submittedName>
        <fullName evidence="2">Uncharacterized protein</fullName>
    </submittedName>
</protein>
<proteinExistence type="predicted"/>
<evidence type="ECO:0000256" key="1">
    <source>
        <dbReference type="SAM" id="Phobius"/>
    </source>
</evidence>
<dbReference type="AlphaFoldDB" id="A0A1E7F120"/>
<dbReference type="Proteomes" id="UP000095751">
    <property type="component" value="Unassembled WGS sequence"/>
</dbReference>
<gene>
    <name evidence="2" type="ORF">FRACYDRAFT_244933</name>
</gene>
<feature type="transmembrane region" description="Helical" evidence="1">
    <location>
        <begin position="6"/>
        <end position="26"/>
    </location>
</feature>
<feature type="transmembrane region" description="Helical" evidence="1">
    <location>
        <begin position="106"/>
        <end position="128"/>
    </location>
</feature>
<name>A0A1E7F120_9STRA</name>
<dbReference type="InParanoid" id="A0A1E7F120"/>
<dbReference type="OrthoDB" id="10412692at2759"/>
<reference evidence="2 3" key="1">
    <citation type="submission" date="2016-09" db="EMBL/GenBank/DDBJ databases">
        <title>Extensive genetic diversity and differential bi-allelic expression allows diatom success in the polar Southern Ocean.</title>
        <authorList>
            <consortium name="DOE Joint Genome Institute"/>
            <person name="Mock T."/>
            <person name="Otillar R.P."/>
            <person name="Strauss J."/>
            <person name="Dupont C."/>
            <person name="Frickenhaus S."/>
            <person name="Maumus F."/>
            <person name="Mcmullan M."/>
            <person name="Sanges R."/>
            <person name="Schmutz J."/>
            <person name="Toseland A."/>
            <person name="Valas R."/>
            <person name="Veluchamy A."/>
            <person name="Ward B.J."/>
            <person name="Allen A."/>
            <person name="Barry K."/>
            <person name="Falciatore A."/>
            <person name="Ferrante M."/>
            <person name="Fortunato A.E."/>
            <person name="Gloeckner G."/>
            <person name="Gruber A."/>
            <person name="Hipkin R."/>
            <person name="Janech M."/>
            <person name="Kroth P."/>
            <person name="Leese F."/>
            <person name="Lindquist E."/>
            <person name="Lyon B.R."/>
            <person name="Martin J."/>
            <person name="Mayer C."/>
            <person name="Parker M."/>
            <person name="Quesneville H."/>
            <person name="Raymond J."/>
            <person name="Uhlig C."/>
            <person name="Valentin K.U."/>
            <person name="Worden A.Z."/>
            <person name="Armbrust E.V."/>
            <person name="Bowler C."/>
            <person name="Green B."/>
            <person name="Moulton V."/>
            <person name="Van Oosterhout C."/>
            <person name="Grigoriev I."/>
        </authorList>
    </citation>
    <scope>NUCLEOTIDE SEQUENCE [LARGE SCALE GENOMIC DNA]</scope>
    <source>
        <strain evidence="2 3">CCMP1102</strain>
    </source>
</reference>
<accession>A0A1E7F120</accession>
<keyword evidence="3" id="KW-1185">Reference proteome</keyword>
<organism evidence="2 3">
    <name type="scientific">Fragilariopsis cylindrus CCMP1102</name>
    <dbReference type="NCBI Taxonomy" id="635003"/>
    <lineage>
        <taxon>Eukaryota</taxon>
        <taxon>Sar</taxon>
        <taxon>Stramenopiles</taxon>
        <taxon>Ochrophyta</taxon>
        <taxon>Bacillariophyta</taxon>
        <taxon>Bacillariophyceae</taxon>
        <taxon>Bacillariophycidae</taxon>
        <taxon>Bacillariales</taxon>
        <taxon>Bacillariaceae</taxon>
        <taxon>Fragilariopsis</taxon>
    </lineage>
</organism>